<gene>
    <name evidence="3" type="ORF">GCM10022214_67420</name>
</gene>
<organism evidence="3 4">
    <name type="scientific">Actinomadura miaoliensis</name>
    <dbReference type="NCBI Taxonomy" id="430685"/>
    <lineage>
        <taxon>Bacteria</taxon>
        <taxon>Bacillati</taxon>
        <taxon>Actinomycetota</taxon>
        <taxon>Actinomycetes</taxon>
        <taxon>Streptosporangiales</taxon>
        <taxon>Thermomonosporaceae</taxon>
        <taxon>Actinomadura</taxon>
    </lineage>
</organism>
<evidence type="ECO:0000259" key="2">
    <source>
        <dbReference type="Pfam" id="PF24096"/>
    </source>
</evidence>
<evidence type="ECO:0000313" key="4">
    <source>
        <dbReference type="Proteomes" id="UP001500683"/>
    </source>
</evidence>
<keyword evidence="4" id="KW-1185">Reference proteome</keyword>
<feature type="region of interest" description="Disordered" evidence="1">
    <location>
        <begin position="89"/>
        <end position="112"/>
    </location>
</feature>
<dbReference type="Pfam" id="PF24096">
    <property type="entry name" value="DUF7379"/>
    <property type="match status" value="1"/>
</dbReference>
<accession>A0ABP7WRE3</accession>
<dbReference type="SUPFAM" id="SSF53474">
    <property type="entry name" value="alpha/beta-Hydrolases"/>
    <property type="match status" value="1"/>
</dbReference>
<sequence length="112" mass="11478">MPRPRSPPALVPGYGGGAAFVLDLPGDGTGDLREQARALDRRLGEALRGGAPSVDVVGHSAGGVVARLWAAEHDGARKARRIVSLGSPHRGAQLAGEKSWSAPVRHVSGSST</sequence>
<name>A0ABP7WRE3_9ACTN</name>
<dbReference type="Proteomes" id="UP001500683">
    <property type="component" value="Unassembled WGS sequence"/>
</dbReference>
<comment type="caution">
    <text evidence="3">The sequence shown here is derived from an EMBL/GenBank/DDBJ whole genome shotgun (WGS) entry which is preliminary data.</text>
</comment>
<proteinExistence type="predicted"/>
<dbReference type="EMBL" id="BAAAZG010000052">
    <property type="protein sequence ID" value="GAA4095056.1"/>
    <property type="molecule type" value="Genomic_DNA"/>
</dbReference>
<feature type="domain" description="DUF7379" evidence="2">
    <location>
        <begin position="33"/>
        <end position="104"/>
    </location>
</feature>
<evidence type="ECO:0000256" key="1">
    <source>
        <dbReference type="SAM" id="MobiDB-lite"/>
    </source>
</evidence>
<dbReference type="InterPro" id="IPR029058">
    <property type="entry name" value="AB_hydrolase_fold"/>
</dbReference>
<reference evidence="4" key="1">
    <citation type="journal article" date="2019" name="Int. J. Syst. Evol. Microbiol.">
        <title>The Global Catalogue of Microorganisms (GCM) 10K type strain sequencing project: providing services to taxonomists for standard genome sequencing and annotation.</title>
        <authorList>
            <consortium name="The Broad Institute Genomics Platform"/>
            <consortium name="The Broad Institute Genome Sequencing Center for Infectious Disease"/>
            <person name="Wu L."/>
            <person name="Ma J."/>
        </authorList>
    </citation>
    <scope>NUCLEOTIDE SEQUENCE [LARGE SCALE GENOMIC DNA]</scope>
    <source>
        <strain evidence="4">JCM 16702</strain>
    </source>
</reference>
<evidence type="ECO:0000313" key="3">
    <source>
        <dbReference type="EMBL" id="GAA4095056.1"/>
    </source>
</evidence>
<protein>
    <recommendedName>
        <fullName evidence="2">DUF7379 domain-containing protein</fullName>
    </recommendedName>
</protein>
<dbReference type="Gene3D" id="3.40.50.1820">
    <property type="entry name" value="alpha/beta hydrolase"/>
    <property type="match status" value="1"/>
</dbReference>
<dbReference type="InterPro" id="IPR055803">
    <property type="entry name" value="DUF7379"/>
</dbReference>
<dbReference type="RefSeq" id="WP_344955717.1">
    <property type="nucleotide sequence ID" value="NZ_BAAAZG010000052.1"/>
</dbReference>